<sequence>MHNERARRGDLGKFSVCDLLNKLTKPGDPLSPCPLGQEGFCRTSTAALPRSQPDPVPLPGLRLLPAAGGRTPTADETRVRFSSGHAARGTDTRVEDADRGTHGDLETCWRVVAASRGWTRLTPRGISAFGRHAKAAAGHPATRTEQPGSHPAPTAAAERNEDRT</sequence>
<protein>
    <submittedName>
        <fullName evidence="2">Uncharacterized protein</fullName>
    </submittedName>
</protein>
<feature type="compositionally biased region" description="Basic and acidic residues" evidence="1">
    <location>
        <begin position="88"/>
        <end position="102"/>
    </location>
</feature>
<evidence type="ECO:0000313" key="2">
    <source>
        <dbReference type="EMBL" id="EOA97999.1"/>
    </source>
</evidence>
<gene>
    <name evidence="2" type="ORF">Anapl_15208</name>
</gene>
<proteinExistence type="predicted"/>
<feature type="region of interest" description="Disordered" evidence="1">
    <location>
        <begin position="47"/>
        <end position="102"/>
    </location>
</feature>
<accession>R0L980</accession>
<dbReference type="Proteomes" id="UP000296049">
    <property type="component" value="Unassembled WGS sequence"/>
</dbReference>
<organism evidence="2 3">
    <name type="scientific">Anas platyrhynchos</name>
    <name type="common">Mallard</name>
    <name type="synonym">Anas boschas</name>
    <dbReference type="NCBI Taxonomy" id="8839"/>
    <lineage>
        <taxon>Eukaryota</taxon>
        <taxon>Metazoa</taxon>
        <taxon>Chordata</taxon>
        <taxon>Craniata</taxon>
        <taxon>Vertebrata</taxon>
        <taxon>Euteleostomi</taxon>
        <taxon>Archelosauria</taxon>
        <taxon>Archosauria</taxon>
        <taxon>Dinosauria</taxon>
        <taxon>Saurischia</taxon>
        <taxon>Theropoda</taxon>
        <taxon>Coelurosauria</taxon>
        <taxon>Aves</taxon>
        <taxon>Neognathae</taxon>
        <taxon>Galloanserae</taxon>
        <taxon>Anseriformes</taxon>
        <taxon>Anatidae</taxon>
        <taxon>Anatinae</taxon>
        <taxon>Anas</taxon>
    </lineage>
</organism>
<dbReference type="EMBL" id="KB743569">
    <property type="protein sequence ID" value="EOA97999.1"/>
    <property type="molecule type" value="Genomic_DNA"/>
</dbReference>
<name>R0L980_ANAPL</name>
<dbReference type="AlphaFoldDB" id="R0L980"/>
<feature type="region of interest" description="Disordered" evidence="1">
    <location>
        <begin position="130"/>
        <end position="164"/>
    </location>
</feature>
<evidence type="ECO:0000313" key="3">
    <source>
        <dbReference type="Proteomes" id="UP000296049"/>
    </source>
</evidence>
<reference evidence="3" key="1">
    <citation type="journal article" date="2013" name="Nat. Genet.">
        <title>The duck genome and transcriptome provide insight into an avian influenza virus reservoir species.</title>
        <authorList>
            <person name="Huang Y."/>
            <person name="Li Y."/>
            <person name="Burt D.W."/>
            <person name="Chen H."/>
            <person name="Zhang Y."/>
            <person name="Qian W."/>
            <person name="Kim H."/>
            <person name="Gan S."/>
            <person name="Zhao Y."/>
            <person name="Li J."/>
            <person name="Yi K."/>
            <person name="Feng H."/>
            <person name="Zhu P."/>
            <person name="Li B."/>
            <person name="Liu Q."/>
            <person name="Fairley S."/>
            <person name="Magor K.E."/>
            <person name="Du Z."/>
            <person name="Hu X."/>
            <person name="Goodman L."/>
            <person name="Tafer H."/>
            <person name="Vignal A."/>
            <person name="Lee T."/>
            <person name="Kim K.W."/>
            <person name="Sheng Z."/>
            <person name="An Y."/>
            <person name="Searle S."/>
            <person name="Herrero J."/>
            <person name="Groenen M.A."/>
            <person name="Crooijmans R.P."/>
            <person name="Faraut T."/>
            <person name="Cai Q."/>
            <person name="Webster R.G."/>
            <person name="Aldridge J.R."/>
            <person name="Warren W.C."/>
            <person name="Bartschat S."/>
            <person name="Kehr S."/>
            <person name="Marz M."/>
            <person name="Stadler P.F."/>
            <person name="Smith J."/>
            <person name="Kraus R.H."/>
            <person name="Zhao Y."/>
            <person name="Ren L."/>
            <person name="Fei J."/>
            <person name="Morisson M."/>
            <person name="Kaiser P."/>
            <person name="Griffin D.K."/>
            <person name="Rao M."/>
            <person name="Pitel F."/>
            <person name="Wang J."/>
            <person name="Li N."/>
        </authorList>
    </citation>
    <scope>NUCLEOTIDE SEQUENCE [LARGE SCALE GENOMIC DNA]</scope>
</reference>
<evidence type="ECO:0000256" key="1">
    <source>
        <dbReference type="SAM" id="MobiDB-lite"/>
    </source>
</evidence>
<keyword evidence="3" id="KW-1185">Reference proteome</keyword>
<feature type="compositionally biased region" description="Low complexity" evidence="1">
    <location>
        <begin position="59"/>
        <end position="70"/>
    </location>
</feature>